<dbReference type="NCBIfam" id="TIGR02252">
    <property type="entry name" value="DREG-2"/>
    <property type="match status" value="1"/>
</dbReference>
<dbReference type="Gene3D" id="3.40.50.1000">
    <property type="entry name" value="HAD superfamily/HAD-like"/>
    <property type="match status" value="1"/>
</dbReference>
<feature type="non-terminal residue" evidence="1">
    <location>
        <position position="1"/>
    </location>
</feature>
<feature type="non-terminal residue" evidence="1">
    <location>
        <position position="253"/>
    </location>
</feature>
<dbReference type="PANTHER" id="PTHR46191:SF2">
    <property type="entry name" value="HALOACID DEHALOGENASE-LIKE HYDROLASE DOMAIN-CONTAINING PROTEIN 3"/>
    <property type="match status" value="1"/>
</dbReference>
<dbReference type="InterPro" id="IPR051828">
    <property type="entry name" value="HAD-like_hydrolase_domain"/>
</dbReference>
<sequence>ILRNNLSKFKLITFDVTDTLLKFSKPPFVQYLETVKEFGVSGIDESQLQTNFRVEFKKLAKSHPNFGANTIKYEHWWHRLVVNSIKSSIADCSDVNDKRLEQIAKELIEKYKTPECWTKLEKADELICRIRDCGKTIGIISNFDSRLHEIVKAMNLAGFDFILTSYEANCAKPQPKIFDLALKKSNLIEIHPIEALHIGNSYELDCCGAMNAGWNAILINKDKEQLKDGGNNVKQFDSLESLLHQLETNKEIF</sequence>
<dbReference type="AlphaFoldDB" id="U5EH25"/>
<evidence type="ECO:0000313" key="1">
    <source>
        <dbReference type="EMBL" id="JAB56668.1"/>
    </source>
</evidence>
<name>U5EH25_9DIPT</name>
<dbReference type="SFLD" id="SFLDS00003">
    <property type="entry name" value="Haloacid_Dehalogenase"/>
    <property type="match status" value="1"/>
</dbReference>
<dbReference type="InterPro" id="IPR036412">
    <property type="entry name" value="HAD-like_sf"/>
</dbReference>
<dbReference type="PANTHER" id="PTHR46191">
    <property type="match status" value="1"/>
</dbReference>
<dbReference type="Pfam" id="PF00702">
    <property type="entry name" value="Hydrolase"/>
    <property type="match status" value="1"/>
</dbReference>
<proteinExistence type="evidence at transcript level"/>
<dbReference type="InterPro" id="IPR011949">
    <property type="entry name" value="HAD-SF_hydro_IA_REG-2-like"/>
</dbReference>
<dbReference type="SUPFAM" id="SSF56784">
    <property type="entry name" value="HAD-like"/>
    <property type="match status" value="1"/>
</dbReference>
<accession>U5EH25</accession>
<dbReference type="Gene3D" id="1.10.150.720">
    <property type="entry name" value="Haloacid dehalogenase-like hydrolase"/>
    <property type="match status" value="1"/>
</dbReference>
<dbReference type="EMBL" id="GANO01003203">
    <property type="protein sequence ID" value="JAB56668.1"/>
    <property type="molecule type" value="mRNA"/>
</dbReference>
<dbReference type="GO" id="GO:0005634">
    <property type="term" value="C:nucleus"/>
    <property type="evidence" value="ECO:0007669"/>
    <property type="project" value="TreeGrafter"/>
</dbReference>
<protein>
    <submittedName>
        <fullName evidence="1">Putative reg-2-like protein</fullName>
    </submittedName>
</protein>
<dbReference type="SFLD" id="SFLDG01129">
    <property type="entry name" value="C1.5:_HAD__Beta-PGM__Phosphata"/>
    <property type="match status" value="1"/>
</dbReference>
<dbReference type="InterPro" id="IPR006439">
    <property type="entry name" value="HAD-SF_hydro_IA"/>
</dbReference>
<organism evidence="1">
    <name type="scientific">Corethrella appendiculata</name>
    <dbReference type="NCBI Taxonomy" id="1370023"/>
    <lineage>
        <taxon>Eukaryota</taxon>
        <taxon>Metazoa</taxon>
        <taxon>Ecdysozoa</taxon>
        <taxon>Arthropoda</taxon>
        <taxon>Hexapoda</taxon>
        <taxon>Insecta</taxon>
        <taxon>Pterygota</taxon>
        <taxon>Neoptera</taxon>
        <taxon>Endopterygota</taxon>
        <taxon>Diptera</taxon>
        <taxon>Nematocera</taxon>
        <taxon>Culicoidea</taxon>
        <taxon>Chaoboridae</taxon>
        <taxon>Corethrella</taxon>
    </lineage>
</organism>
<dbReference type="InterPro" id="IPR023214">
    <property type="entry name" value="HAD_sf"/>
</dbReference>
<dbReference type="NCBIfam" id="TIGR01549">
    <property type="entry name" value="HAD-SF-IA-v1"/>
    <property type="match status" value="1"/>
</dbReference>
<dbReference type="InterPro" id="IPR044924">
    <property type="entry name" value="HAD-SF_hydro_IA_REG-2-like_cap"/>
</dbReference>
<reference evidence="1" key="1">
    <citation type="journal article" date="2014" name="Insect Biochem. Mol. Biol.">
        <title>An insight into the sialome of the frog biting fly, Corethrella appendiculata.</title>
        <authorList>
            <person name="Ribeiro J.M.C."/>
            <person name="Chagas A.C."/>
            <person name="Pham V.M."/>
            <person name="Lounibos L.P."/>
            <person name="Calvo E."/>
        </authorList>
    </citation>
    <scope>NUCLEOTIDE SEQUENCE</scope>
    <source>
        <tissue evidence="1">Salivary glands</tissue>
    </source>
</reference>